<sequence length="392" mass="44589">MQYTCNSCGLAFASPDDQRIHMKSDWHRYNLKRRVADLPAISEENFKTKVAVRGRKGGKLEADVQKTVTKKEQRQREKEALMEKKRQLLEAARASMIAAGTNTQAQFDQITSELELIKIQEPVTTPEPAEATEEAQPELSQEEQLMQAKLKNQVEIPANCCLFCPNKSFPNAAVAEDHMFRKHGLYIPERDYLVDKAGLMQYLSEKIGLGNVCIVCNFQARTLEAVRAHMLAKFHCRIPYESESEKLEISDFYDFSSTYGDAAAPEGDATTPEGEWEDVEEGEDDSDEEAPLPTEVAINNGHELLLPSGVVVGHRSLSRYYKQSLRPEQVLSEGQGTVIAAESRHMLSVMDKKEYAEKKREWGWEKHTADQFDRKAKKFINNQPHYFDQLLQ</sequence>
<dbReference type="GeneID" id="30149824"/>
<dbReference type="RefSeq" id="XP_018983266.1">
    <property type="nucleotide sequence ID" value="XM_019131971.1"/>
</dbReference>
<evidence type="ECO:0000259" key="3">
    <source>
        <dbReference type="PROSITE" id="PS50157"/>
    </source>
</evidence>
<dbReference type="Pfam" id="PF12756">
    <property type="entry name" value="zf-C2H2_2"/>
    <property type="match status" value="1"/>
</dbReference>
<dbReference type="PROSITE" id="PS50157">
    <property type="entry name" value="ZINC_FINGER_C2H2_2"/>
    <property type="match status" value="1"/>
</dbReference>
<feature type="compositionally biased region" description="Acidic residues" evidence="2">
    <location>
        <begin position="274"/>
        <end position="290"/>
    </location>
</feature>
<dbReference type="SUPFAM" id="SSF57667">
    <property type="entry name" value="beta-beta-alpha zinc fingers"/>
    <property type="match status" value="1"/>
</dbReference>
<dbReference type="GO" id="GO:0007117">
    <property type="term" value="P:budding cell bud growth"/>
    <property type="evidence" value="ECO:0007669"/>
    <property type="project" value="EnsemblFungi"/>
</dbReference>
<dbReference type="GO" id="GO:0000278">
    <property type="term" value="P:mitotic cell cycle"/>
    <property type="evidence" value="ECO:0007669"/>
    <property type="project" value="EnsemblFungi"/>
</dbReference>
<keyword evidence="1" id="KW-0862">Zinc</keyword>
<dbReference type="EMBL" id="KV454437">
    <property type="protein sequence ID" value="ODQ77938.1"/>
    <property type="molecule type" value="Genomic_DNA"/>
</dbReference>
<evidence type="ECO:0000256" key="1">
    <source>
        <dbReference type="PROSITE-ProRule" id="PRU00042"/>
    </source>
</evidence>
<keyword evidence="5" id="KW-1185">Reference proteome</keyword>
<feature type="region of interest" description="Disordered" evidence="2">
    <location>
        <begin position="263"/>
        <end position="290"/>
    </location>
</feature>
<keyword evidence="1" id="KW-0479">Metal-binding</keyword>
<dbReference type="InterPro" id="IPR040025">
    <property type="entry name" value="Znf622/Rei1/Reh1"/>
</dbReference>
<gene>
    <name evidence="4" type="ORF">BABINDRAFT_40370</name>
</gene>
<dbReference type="AlphaFoldDB" id="A0A1E3QJZ9"/>
<dbReference type="PANTHER" id="PTHR13182:SF21">
    <property type="entry name" value="CYTOPLASMIC 60S SUBUNIT BIOGENESIS FACTOR REI1"/>
    <property type="match status" value="1"/>
</dbReference>
<organism evidence="4 5">
    <name type="scientific">Babjeviella inositovora NRRL Y-12698</name>
    <dbReference type="NCBI Taxonomy" id="984486"/>
    <lineage>
        <taxon>Eukaryota</taxon>
        <taxon>Fungi</taxon>
        <taxon>Dikarya</taxon>
        <taxon>Ascomycota</taxon>
        <taxon>Saccharomycotina</taxon>
        <taxon>Pichiomycetes</taxon>
        <taxon>Serinales incertae sedis</taxon>
        <taxon>Babjeviella</taxon>
    </lineage>
</organism>
<evidence type="ECO:0000313" key="5">
    <source>
        <dbReference type="Proteomes" id="UP000094336"/>
    </source>
</evidence>
<reference evidence="5" key="1">
    <citation type="submission" date="2016-05" db="EMBL/GenBank/DDBJ databases">
        <title>Comparative genomics of biotechnologically important yeasts.</title>
        <authorList>
            <consortium name="DOE Joint Genome Institute"/>
            <person name="Riley R."/>
            <person name="Haridas S."/>
            <person name="Wolfe K.H."/>
            <person name="Lopes M.R."/>
            <person name="Hittinger C.T."/>
            <person name="Goker M."/>
            <person name="Salamov A."/>
            <person name="Wisecaver J."/>
            <person name="Long T.M."/>
            <person name="Aerts A.L."/>
            <person name="Barry K."/>
            <person name="Choi C."/>
            <person name="Clum A."/>
            <person name="Coughlan A.Y."/>
            <person name="Deshpande S."/>
            <person name="Douglass A.P."/>
            <person name="Hanson S.J."/>
            <person name="Klenk H.-P."/>
            <person name="Labutti K."/>
            <person name="Lapidus A."/>
            <person name="Lindquist E."/>
            <person name="Lipzen A."/>
            <person name="Meier-Kolthoff J.P."/>
            <person name="Ohm R.A."/>
            <person name="Otillar R.P."/>
            <person name="Pangilinan J."/>
            <person name="Peng Y."/>
            <person name="Rokas A."/>
            <person name="Rosa C.A."/>
            <person name="Scheuner C."/>
            <person name="Sibirny A.A."/>
            <person name="Slot J.C."/>
            <person name="Stielow J.B."/>
            <person name="Sun H."/>
            <person name="Kurtzman C.P."/>
            <person name="Blackwell M."/>
            <person name="Grigoriev I.V."/>
            <person name="Jeffries T.W."/>
        </authorList>
    </citation>
    <scope>NUCLEOTIDE SEQUENCE [LARGE SCALE GENOMIC DNA]</scope>
    <source>
        <strain evidence="5">NRRL Y-12698</strain>
    </source>
</reference>
<dbReference type="GO" id="GO:0006913">
    <property type="term" value="P:nucleocytoplasmic transport"/>
    <property type="evidence" value="ECO:0007669"/>
    <property type="project" value="EnsemblFungi"/>
</dbReference>
<feature type="domain" description="C2H2-type" evidence="3">
    <location>
        <begin position="3"/>
        <end position="27"/>
    </location>
</feature>
<dbReference type="InterPro" id="IPR036236">
    <property type="entry name" value="Znf_C2H2_sf"/>
</dbReference>
<dbReference type="PROSITE" id="PS00028">
    <property type="entry name" value="ZINC_FINGER_C2H2_1"/>
    <property type="match status" value="1"/>
</dbReference>
<dbReference type="SMART" id="SM00355">
    <property type="entry name" value="ZnF_C2H2"/>
    <property type="match status" value="3"/>
</dbReference>
<evidence type="ECO:0000313" key="4">
    <source>
        <dbReference type="EMBL" id="ODQ77938.1"/>
    </source>
</evidence>
<dbReference type="OrthoDB" id="19329at2759"/>
<dbReference type="GO" id="GO:0008270">
    <property type="term" value="F:zinc ion binding"/>
    <property type="evidence" value="ECO:0007669"/>
    <property type="project" value="UniProtKB-KW"/>
</dbReference>
<proteinExistence type="predicted"/>
<dbReference type="GO" id="GO:0030687">
    <property type="term" value="C:preribosome, large subunit precursor"/>
    <property type="evidence" value="ECO:0007669"/>
    <property type="project" value="EnsemblFungi"/>
</dbReference>
<name>A0A1E3QJZ9_9ASCO</name>
<dbReference type="Proteomes" id="UP000094336">
    <property type="component" value="Unassembled WGS sequence"/>
</dbReference>
<dbReference type="GO" id="GO:0042273">
    <property type="term" value="P:ribosomal large subunit biogenesis"/>
    <property type="evidence" value="ECO:0007669"/>
    <property type="project" value="EnsemblFungi"/>
</dbReference>
<accession>A0A1E3QJZ9</accession>
<evidence type="ECO:0000256" key="2">
    <source>
        <dbReference type="SAM" id="MobiDB-lite"/>
    </source>
</evidence>
<dbReference type="GO" id="GO:0005737">
    <property type="term" value="C:cytoplasm"/>
    <property type="evidence" value="ECO:0007669"/>
    <property type="project" value="EnsemblFungi"/>
</dbReference>
<dbReference type="STRING" id="984486.A0A1E3QJZ9"/>
<dbReference type="InterPro" id="IPR041661">
    <property type="entry name" value="ZN622/Rei1/Reh1_Znf-C2H2"/>
</dbReference>
<dbReference type="InterPro" id="IPR013087">
    <property type="entry name" value="Znf_C2H2_type"/>
</dbReference>
<protein>
    <recommendedName>
        <fullName evidence="3">C2H2-type domain-containing protein</fullName>
    </recommendedName>
</protein>
<dbReference type="PANTHER" id="PTHR13182">
    <property type="entry name" value="ZINC FINGER PROTEIN 622"/>
    <property type="match status" value="1"/>
</dbReference>
<keyword evidence="1" id="KW-0863">Zinc-finger</keyword>